<dbReference type="RefSeq" id="WP_127703469.1">
    <property type="nucleotide sequence ID" value="NZ_SACK01000001.1"/>
</dbReference>
<evidence type="ECO:0000256" key="1">
    <source>
        <dbReference type="SAM" id="SignalP"/>
    </source>
</evidence>
<proteinExistence type="predicted"/>
<dbReference type="Gene3D" id="2.60.40.3140">
    <property type="match status" value="1"/>
</dbReference>
<dbReference type="InterPro" id="IPR024618">
    <property type="entry name" value="DUF3857"/>
</dbReference>
<accession>A0A3S2X188</accession>
<feature type="signal peptide" evidence="1">
    <location>
        <begin position="1"/>
        <end position="21"/>
    </location>
</feature>
<comment type="caution">
    <text evidence="4">The sequence shown here is derived from an EMBL/GenBank/DDBJ whole genome shotgun (WGS) entry which is preliminary data.</text>
</comment>
<name>A0A3S2X188_9SPHI</name>
<dbReference type="Gene3D" id="3.10.620.30">
    <property type="match status" value="1"/>
</dbReference>
<reference evidence="4 5" key="1">
    <citation type="submission" date="2019-01" db="EMBL/GenBank/DDBJ databases">
        <authorList>
            <person name="Chen W.-M."/>
        </authorList>
    </citation>
    <scope>NUCLEOTIDE SEQUENCE [LARGE SCALE GENOMIC DNA]</scope>
    <source>
        <strain evidence="4 5">YBJ-36</strain>
    </source>
</reference>
<dbReference type="Pfam" id="PF01841">
    <property type="entry name" value="Transglut_core"/>
    <property type="match status" value="1"/>
</dbReference>
<feature type="domain" description="DUF3857" evidence="3">
    <location>
        <begin position="57"/>
        <end position="214"/>
    </location>
</feature>
<dbReference type="AlphaFoldDB" id="A0A3S2X188"/>
<dbReference type="InterPro" id="IPR038765">
    <property type="entry name" value="Papain-like_cys_pep_sf"/>
</dbReference>
<evidence type="ECO:0000313" key="5">
    <source>
        <dbReference type="Proteomes" id="UP000282759"/>
    </source>
</evidence>
<sequence>MNKYFSCLCLLILTLKVGAQAPYKAADIPKNLLPYASAIIRNSVFTTEVKDIDNTIYHVKMAITVLNKNGDDAAAIEVWHNKSNIIKYIRGVAYDEFGTVIGKIAERNFVDNDAISDYSLFEDSKVKHFEPSISNYPYTIEYEYEVRAKQSMSFHDWYPIPHYGIAVEKSRYTFICKPGFKLAYKAYNIQINPTETTNSQGANSYTWVMENIKAQRYEPYSPVEEKFLPIVKFASKQFRYESVDGSFTNWNEMGKWIYDKLLRGRDALPPATVNMVKDLTAGMSDPKQKAKKIYEYLQQHTRYIGIQIGLGGYQPAFAGEVDRLKYGDCKGLVNYTQALLRAADIPSYYCVVNAGDEKISLDPDFASMTQANHIILCLPFKNDTTFLECTSQKEAFGFLGSFTADRLVLACTPDGGKLIRTPKYSAAFNLQMRKALLTLDSTGLLTGTMHTLYNGTQYDNMDEILEEQGKEREKEYKNKYPINNLELEKLQFKQDKGQKPTTTESVSFNARDYAAVADGRLMFMPNIANRWEKPLRDVRNRSNIVEIKNGFTDEDEIVYTIPEGYRLVKQPLNITIDKPFGKYNALAILNGNKLTYKRFVQLNEGTYSKETYSELVSFYQSVVDHDSYSIILSRSGEYK</sequence>
<feature type="chain" id="PRO_5018749629" evidence="1">
    <location>
        <begin position="22"/>
        <end position="639"/>
    </location>
</feature>
<organism evidence="4 5">
    <name type="scientific">Mucilaginibacter limnophilus</name>
    <dbReference type="NCBI Taxonomy" id="1932778"/>
    <lineage>
        <taxon>Bacteria</taxon>
        <taxon>Pseudomonadati</taxon>
        <taxon>Bacteroidota</taxon>
        <taxon>Sphingobacteriia</taxon>
        <taxon>Sphingobacteriales</taxon>
        <taxon>Sphingobacteriaceae</taxon>
        <taxon>Mucilaginibacter</taxon>
    </lineage>
</organism>
<protein>
    <submittedName>
        <fullName evidence="4">DUF3857 domain-containing protein</fullName>
    </submittedName>
</protein>
<evidence type="ECO:0000259" key="2">
    <source>
        <dbReference type="Pfam" id="PF01841"/>
    </source>
</evidence>
<feature type="domain" description="Transglutaminase-like" evidence="2">
    <location>
        <begin position="275"/>
        <end position="358"/>
    </location>
</feature>
<dbReference type="InterPro" id="IPR002931">
    <property type="entry name" value="Transglutaminase-like"/>
</dbReference>
<dbReference type="Pfam" id="PF12969">
    <property type="entry name" value="DUF3857"/>
    <property type="match status" value="1"/>
</dbReference>
<keyword evidence="5" id="KW-1185">Reference proteome</keyword>
<keyword evidence="1" id="KW-0732">Signal</keyword>
<dbReference type="Gene3D" id="2.60.120.1130">
    <property type="match status" value="1"/>
</dbReference>
<dbReference type="Proteomes" id="UP000282759">
    <property type="component" value="Unassembled WGS sequence"/>
</dbReference>
<dbReference type="OrthoDB" id="8595007at2"/>
<dbReference type="EMBL" id="SACK01000001">
    <property type="protein sequence ID" value="RVU03104.1"/>
    <property type="molecule type" value="Genomic_DNA"/>
</dbReference>
<evidence type="ECO:0000259" key="3">
    <source>
        <dbReference type="Pfam" id="PF12969"/>
    </source>
</evidence>
<dbReference type="SUPFAM" id="SSF54001">
    <property type="entry name" value="Cysteine proteinases"/>
    <property type="match status" value="1"/>
</dbReference>
<gene>
    <name evidence="4" type="ORF">EOD41_03995</name>
</gene>
<evidence type="ECO:0000313" key="4">
    <source>
        <dbReference type="EMBL" id="RVU03104.1"/>
    </source>
</evidence>